<dbReference type="PANTHER" id="PTHR34397">
    <property type="entry name" value="OS05G0237600 PROTEIN"/>
    <property type="match status" value="1"/>
</dbReference>
<dbReference type="EMBL" id="CM016556">
    <property type="protein sequence ID" value="TKW16192.1"/>
    <property type="molecule type" value="Genomic_DNA"/>
</dbReference>
<keyword evidence="3" id="KW-1185">Reference proteome</keyword>
<evidence type="ECO:0000313" key="3">
    <source>
        <dbReference type="Proteomes" id="UP000298652"/>
    </source>
</evidence>
<protein>
    <submittedName>
        <fullName evidence="2">Uncharacterized protein</fullName>
    </submittedName>
</protein>
<accession>A0A4U6UL24</accession>
<dbReference type="AlphaFoldDB" id="A0A4U6UL24"/>
<reference evidence="2" key="1">
    <citation type="submission" date="2019-03" db="EMBL/GenBank/DDBJ databases">
        <title>WGS assembly of Setaria viridis.</title>
        <authorList>
            <person name="Huang P."/>
            <person name="Jenkins J."/>
            <person name="Grimwood J."/>
            <person name="Barry K."/>
            <person name="Healey A."/>
            <person name="Mamidi S."/>
            <person name="Sreedasyam A."/>
            <person name="Shu S."/>
            <person name="Feldman M."/>
            <person name="Wu J."/>
            <person name="Yu Y."/>
            <person name="Chen C."/>
            <person name="Johnson J."/>
            <person name="Rokhsar D."/>
            <person name="Baxter I."/>
            <person name="Schmutz J."/>
            <person name="Brutnell T."/>
            <person name="Kellogg E."/>
        </authorList>
    </citation>
    <scope>NUCLEOTIDE SEQUENCE [LARGE SCALE GENOMIC DNA]</scope>
</reference>
<gene>
    <name evidence="2" type="ORF">SEVIR_5G283300v2</name>
</gene>
<sequence>MRGTGPSPIVSNCSLSPPPAHHGGVLDAIIDDDRMRGERGGGSTHDGRCYGFKCVYAEDTGFYCLTGAAEYERFMADNNMVKDIEEGKELFMELWAFRTPALRLKGGGRPSVGGDHPDRALRMVILFFNLDAEGLGNELFDDDSVTIKQLLRHYPNKE</sequence>
<dbReference type="PANTHER" id="PTHR34397:SF12">
    <property type="entry name" value="OS07G0424000 PROTEIN"/>
    <property type="match status" value="1"/>
</dbReference>
<dbReference type="Gramene" id="TKW16192">
    <property type="protein sequence ID" value="TKW16192"/>
    <property type="gene ID" value="SEVIR_5G283300v2"/>
</dbReference>
<feature type="region of interest" description="Disordered" evidence="1">
    <location>
        <begin position="1"/>
        <end position="21"/>
    </location>
</feature>
<name>A0A4U6UL24_SETVI</name>
<evidence type="ECO:0000313" key="2">
    <source>
        <dbReference type="EMBL" id="TKW16192.1"/>
    </source>
</evidence>
<proteinExistence type="predicted"/>
<organism evidence="2 3">
    <name type="scientific">Setaria viridis</name>
    <name type="common">Green bristlegrass</name>
    <name type="synonym">Setaria italica subsp. viridis</name>
    <dbReference type="NCBI Taxonomy" id="4556"/>
    <lineage>
        <taxon>Eukaryota</taxon>
        <taxon>Viridiplantae</taxon>
        <taxon>Streptophyta</taxon>
        <taxon>Embryophyta</taxon>
        <taxon>Tracheophyta</taxon>
        <taxon>Spermatophyta</taxon>
        <taxon>Magnoliopsida</taxon>
        <taxon>Liliopsida</taxon>
        <taxon>Poales</taxon>
        <taxon>Poaceae</taxon>
        <taxon>PACMAD clade</taxon>
        <taxon>Panicoideae</taxon>
        <taxon>Panicodae</taxon>
        <taxon>Paniceae</taxon>
        <taxon>Cenchrinae</taxon>
        <taxon>Setaria</taxon>
    </lineage>
</organism>
<dbReference type="Proteomes" id="UP000298652">
    <property type="component" value="Chromosome 5"/>
</dbReference>
<evidence type="ECO:0000256" key="1">
    <source>
        <dbReference type="SAM" id="MobiDB-lite"/>
    </source>
</evidence>